<evidence type="ECO:0000313" key="7">
    <source>
        <dbReference type="EMBL" id="EET89982.1"/>
    </source>
</evidence>
<dbReference type="PANTHER" id="PTHR10359:SF19">
    <property type="entry name" value="DNA REPAIR GLYCOSYLASE MJ1434-RELATED"/>
    <property type="match status" value="1"/>
</dbReference>
<dbReference type="GO" id="GO:0006284">
    <property type="term" value="P:base-excision repair"/>
    <property type="evidence" value="ECO:0007669"/>
    <property type="project" value="InterPro"/>
</dbReference>
<dbReference type="SMART" id="SM00478">
    <property type="entry name" value="ENDO3c"/>
    <property type="match status" value="1"/>
</dbReference>
<evidence type="ECO:0000259" key="6">
    <source>
        <dbReference type="SMART" id="SM00478"/>
    </source>
</evidence>
<dbReference type="Proteomes" id="UP000332487">
    <property type="component" value="Unassembled WGS sequence"/>
</dbReference>
<organism evidence="7 8">
    <name type="scientific">Candidatus Micrarchaeum acidiphilum ARMAN-2</name>
    <dbReference type="NCBI Taxonomy" id="425595"/>
    <lineage>
        <taxon>Archaea</taxon>
        <taxon>Candidatus Micrarchaeota</taxon>
        <taxon>Candidatus Micrarchaeia</taxon>
        <taxon>Candidatus Micrarchaeales</taxon>
        <taxon>Candidatus Micrarchaeaceae</taxon>
        <taxon>Candidatus Micrarchaeum</taxon>
    </lineage>
</organism>
<dbReference type="PIRSF" id="PIRSF001435">
    <property type="entry name" value="Nth"/>
    <property type="match status" value="1"/>
</dbReference>
<dbReference type="InterPro" id="IPR011257">
    <property type="entry name" value="DNA_glycosylase"/>
</dbReference>
<keyword evidence="8" id="KW-1185">Reference proteome</keyword>
<keyword evidence="3" id="KW-0408">Iron</keyword>
<dbReference type="AlphaFoldDB" id="C7DH80"/>
<accession>C7DH80</accession>
<protein>
    <submittedName>
        <fullName evidence="7">HhH-GPD family protein</fullName>
    </submittedName>
</protein>
<keyword evidence="4" id="KW-0411">Iron-sulfur</keyword>
<dbReference type="SUPFAM" id="SSF48150">
    <property type="entry name" value="DNA-glycosylase"/>
    <property type="match status" value="1"/>
</dbReference>
<keyword evidence="1" id="KW-0004">4Fe-4S</keyword>
<sequence length="252" mass="28480">MRERGSKGDNKKDKLRRNKDLNKQTYMPAKADSMRYDIPALYKILLRHFGFRSWWPGETQFEIIAGAILTQQTSWSNVEKAITNLKSHGALDPAKIASMPEERLQKLIRSSGFYRQKAKRLKAVSKHIISSSGSVKAFLSKDKAALRKELLSMDGIGPETADSVLLYAAGKRIFVVDAYTKRIMSRLYGTNPKIGYDELQSHFHAELPKSVSIYKDMHAQLVELGKNYCKTKPECSPCPLKGGCKYYKANIA</sequence>
<reference evidence="7 8" key="1">
    <citation type="journal article" date="2009" name="Genome Biol.">
        <title>Community-wide analysis of microbial genome sequence signatures.</title>
        <authorList>
            <person name="Dick G.J."/>
            <person name="Andersson A.F."/>
            <person name="Baker B.J."/>
            <person name="Simmons S.L."/>
            <person name="Thomas B.C."/>
            <person name="Yelton A.P."/>
            <person name="Banfield J.F."/>
        </authorList>
    </citation>
    <scope>NUCLEOTIDE SEQUENCE [LARGE SCALE GENOMIC DNA]</scope>
    <source>
        <strain evidence="7">ARMAN-2</strain>
    </source>
</reference>
<dbReference type="CDD" id="cd00056">
    <property type="entry name" value="ENDO3c"/>
    <property type="match status" value="1"/>
</dbReference>
<dbReference type="InterPro" id="IPR003265">
    <property type="entry name" value="HhH-GPD_domain"/>
</dbReference>
<proteinExistence type="predicted"/>
<dbReference type="EMBL" id="GG697240">
    <property type="protein sequence ID" value="EET89982.1"/>
    <property type="molecule type" value="Genomic_DNA"/>
</dbReference>
<feature type="compositionally biased region" description="Basic and acidic residues" evidence="5">
    <location>
        <begin position="1"/>
        <end position="22"/>
    </location>
</feature>
<dbReference type="Pfam" id="PF00730">
    <property type="entry name" value="HhH-GPD"/>
    <property type="match status" value="1"/>
</dbReference>
<gene>
    <name evidence="7" type="ORF">UNLARM2_0426</name>
</gene>
<evidence type="ECO:0000256" key="5">
    <source>
        <dbReference type="SAM" id="MobiDB-lite"/>
    </source>
</evidence>
<evidence type="ECO:0000256" key="4">
    <source>
        <dbReference type="ARBA" id="ARBA00023014"/>
    </source>
</evidence>
<dbReference type="GO" id="GO:0046872">
    <property type="term" value="F:metal ion binding"/>
    <property type="evidence" value="ECO:0007669"/>
    <property type="project" value="UniProtKB-KW"/>
</dbReference>
<evidence type="ECO:0000313" key="8">
    <source>
        <dbReference type="Proteomes" id="UP000332487"/>
    </source>
</evidence>
<evidence type="ECO:0000256" key="2">
    <source>
        <dbReference type="ARBA" id="ARBA00022723"/>
    </source>
</evidence>
<reference evidence="7 8" key="2">
    <citation type="journal article" date="2010" name="Proc. Natl. Acad. Sci. U.S.A.">
        <title>Enigmatic, ultrasmall, uncultivated Archaea.</title>
        <authorList>
            <person name="Baker B.J."/>
            <person name="Comolli L.R."/>
            <person name="Dick G.J."/>
            <person name="Hauser L.J."/>
            <person name="Hyatt D."/>
            <person name="Dill B.D."/>
            <person name="Land M.L."/>
            <person name="Verberkmoes N.C."/>
            <person name="Hettich R.L."/>
            <person name="Banfield J.F."/>
        </authorList>
    </citation>
    <scope>NUCLEOTIDE SEQUENCE [LARGE SCALE GENOMIC DNA]</scope>
    <source>
        <strain evidence="7">ARMAN-2</strain>
    </source>
</reference>
<keyword evidence="2" id="KW-0479">Metal-binding</keyword>
<name>C7DH80_MICA2</name>
<evidence type="ECO:0000256" key="3">
    <source>
        <dbReference type="ARBA" id="ARBA00023004"/>
    </source>
</evidence>
<evidence type="ECO:0000256" key="1">
    <source>
        <dbReference type="ARBA" id="ARBA00022485"/>
    </source>
</evidence>
<feature type="domain" description="HhH-GPD" evidence="6">
    <location>
        <begin position="69"/>
        <end position="227"/>
    </location>
</feature>
<dbReference type="Gene3D" id="1.10.1670.10">
    <property type="entry name" value="Helix-hairpin-Helix base-excision DNA repair enzymes (C-terminal)"/>
    <property type="match status" value="1"/>
</dbReference>
<dbReference type="Gene3D" id="1.10.340.30">
    <property type="entry name" value="Hypothetical protein, domain 2"/>
    <property type="match status" value="1"/>
</dbReference>
<dbReference type="InterPro" id="IPR023170">
    <property type="entry name" value="HhH_base_excis_C"/>
</dbReference>
<dbReference type="PANTHER" id="PTHR10359">
    <property type="entry name" value="A/G-SPECIFIC ADENINE GLYCOSYLASE/ENDONUCLEASE III"/>
    <property type="match status" value="1"/>
</dbReference>
<feature type="region of interest" description="Disordered" evidence="5">
    <location>
        <begin position="1"/>
        <end position="26"/>
    </location>
</feature>
<dbReference type="GO" id="GO:0051539">
    <property type="term" value="F:4 iron, 4 sulfur cluster binding"/>
    <property type="evidence" value="ECO:0007669"/>
    <property type="project" value="UniProtKB-KW"/>
</dbReference>
<dbReference type="GO" id="GO:0003824">
    <property type="term" value="F:catalytic activity"/>
    <property type="evidence" value="ECO:0007669"/>
    <property type="project" value="InterPro"/>
</dbReference>